<reference evidence="2" key="2">
    <citation type="submission" date="2023-01" db="EMBL/GenBank/DDBJ databases">
        <title>Draft genome sequence of Devosia yakushimensis strain NBRC 103855.</title>
        <authorList>
            <person name="Sun Q."/>
            <person name="Mori K."/>
        </authorList>
    </citation>
    <scope>NUCLEOTIDE SEQUENCE</scope>
    <source>
        <strain evidence="2">NBRC 103855</strain>
    </source>
</reference>
<dbReference type="Pfam" id="PF00535">
    <property type="entry name" value="Glycos_transf_2"/>
    <property type="match status" value="1"/>
</dbReference>
<evidence type="ECO:0000313" key="3">
    <source>
        <dbReference type="Proteomes" id="UP001161406"/>
    </source>
</evidence>
<dbReference type="SUPFAM" id="SSF53448">
    <property type="entry name" value="Nucleotide-diphospho-sugar transferases"/>
    <property type="match status" value="1"/>
</dbReference>
<dbReference type="PANTHER" id="PTHR43685">
    <property type="entry name" value="GLYCOSYLTRANSFERASE"/>
    <property type="match status" value="1"/>
</dbReference>
<dbReference type="RefSeq" id="WP_284386835.1">
    <property type="nucleotide sequence ID" value="NZ_BSNG01000001.1"/>
</dbReference>
<evidence type="ECO:0000313" key="2">
    <source>
        <dbReference type="EMBL" id="GLQ08138.1"/>
    </source>
</evidence>
<name>A0ABQ5U891_9HYPH</name>
<dbReference type="EMBL" id="BSNG01000001">
    <property type="protein sequence ID" value="GLQ08138.1"/>
    <property type="molecule type" value="Genomic_DNA"/>
</dbReference>
<reference evidence="2" key="1">
    <citation type="journal article" date="2014" name="Int. J. Syst. Evol. Microbiol.">
        <title>Complete genome of a new Firmicutes species belonging to the dominant human colonic microbiota ('Ruminococcus bicirculans') reveals two chromosomes and a selective capacity to utilize plant glucans.</title>
        <authorList>
            <consortium name="NISC Comparative Sequencing Program"/>
            <person name="Wegmann U."/>
            <person name="Louis P."/>
            <person name="Goesmann A."/>
            <person name="Henrissat B."/>
            <person name="Duncan S.H."/>
            <person name="Flint H.J."/>
        </authorList>
    </citation>
    <scope>NUCLEOTIDE SEQUENCE</scope>
    <source>
        <strain evidence="2">NBRC 103855</strain>
    </source>
</reference>
<protein>
    <recommendedName>
        <fullName evidence="1">Glycosyltransferase 2-like domain-containing protein</fullName>
    </recommendedName>
</protein>
<dbReference type="Proteomes" id="UP001161406">
    <property type="component" value="Unassembled WGS sequence"/>
</dbReference>
<comment type="caution">
    <text evidence="2">The sequence shown here is derived from an EMBL/GenBank/DDBJ whole genome shotgun (WGS) entry which is preliminary data.</text>
</comment>
<feature type="domain" description="Glycosyltransferase 2-like" evidence="1">
    <location>
        <begin position="28"/>
        <end position="189"/>
    </location>
</feature>
<dbReference type="PANTHER" id="PTHR43685:SF2">
    <property type="entry name" value="GLYCOSYLTRANSFERASE 2-LIKE DOMAIN-CONTAINING PROTEIN"/>
    <property type="match status" value="1"/>
</dbReference>
<evidence type="ECO:0000259" key="1">
    <source>
        <dbReference type="Pfam" id="PF00535"/>
    </source>
</evidence>
<dbReference type="InterPro" id="IPR001173">
    <property type="entry name" value="Glyco_trans_2-like"/>
</dbReference>
<proteinExistence type="predicted"/>
<dbReference type="InterPro" id="IPR029044">
    <property type="entry name" value="Nucleotide-diphossugar_trans"/>
</dbReference>
<dbReference type="InterPro" id="IPR050834">
    <property type="entry name" value="Glycosyltransf_2"/>
</dbReference>
<keyword evidence="3" id="KW-1185">Reference proteome</keyword>
<dbReference type="Gene3D" id="3.90.550.10">
    <property type="entry name" value="Spore Coat Polysaccharide Biosynthesis Protein SpsA, Chain A"/>
    <property type="match status" value="1"/>
</dbReference>
<gene>
    <name evidence="2" type="ORF">GCM10007913_00700</name>
</gene>
<organism evidence="2 3">
    <name type="scientific">Devosia yakushimensis</name>
    <dbReference type="NCBI Taxonomy" id="470028"/>
    <lineage>
        <taxon>Bacteria</taxon>
        <taxon>Pseudomonadati</taxon>
        <taxon>Pseudomonadota</taxon>
        <taxon>Alphaproteobacteria</taxon>
        <taxon>Hyphomicrobiales</taxon>
        <taxon>Devosiaceae</taxon>
        <taxon>Devosia</taxon>
    </lineage>
</organism>
<accession>A0ABQ5U891</accession>
<sequence>MTQSALLDMRHRDAVAPLPPGAVAPFWSVMIPTFNCGPYLRETLAAVLAQDQGPERMQIEVVDDASDKDDPAVIVAELGRGRVQFTRQPRNLGHIGNFHICLQRARGEVVHLLHGDDLVEPGFYEALEHGFRAAPDIGAAFCRSGFVDENGSDIGSTEALEERAGPLPDHLALLAGEQRIMTPSIAVRRSAYVALGGFDRRLVCSEDWEMWVRIAARYRVWYEPRPLAKYRMHLHSNTGRHIRSGDDMAYTRKAIDIFAGYLPPAMGRDVVPAARHAYARAALEMAQRMLGRGDRQAARAQLWQALRLEASPGIIRAATRTMLASLAGGARS</sequence>